<sequence>MSGNNIKVVCRFRPMNRMEIESKSEQCVDITEDHTAVQLRNKASLAGPEKDGFTFDRVFDTTTRQDEIFDWGVKGIVEDVMTGFNGTLFCYGQTGSGKTFTMMVCDKGADIENPSLRGIIPRIVEQIFASILSADSSIEYTVKVSYMEIYMERIKDLLAPQNDNLSIHEDKQRGVYVKNLTDVYVGSEEDVYRVMKAGGASRAVSSTNMNAESSRSHSIFVIGIHQRNTETGSQKSGNLYLVDLAGSEKVGKTGATGQTLEEAKKINKSLSALGMVINALTDGKSQHVPYRDSKLTRILQESLGGNSRTTLIINCSPASFNEAETLSTLRFGMRAKSIKNKARVNVEMSPAELKALLKKTQAELVGIREWATKLEEEAKIWRSGGKVEQTNWAPALNQALAGGSAAANAAKRAMAPPPPPTPSSSSASRAATPGGALGAIDGSRPDTPSTFSLSLDKDEREEFLKRENELSDQLAEKESALSAQEKVLADLKEEIAYFKDQESAISQENKTMSFELNELRISSARLESEAKDATITLDSYKEKIAELQKDIEDQKTEIENLKHTQIREKEEEKEKRKQEMLNEMMSKIDLGGTLDSSSEKLRAVLREFEETSDAERKEKLTSQTRELIRTSLAESQDAMRGLQERLRLAGEEQDMQVKRRSELEKMLEKRDAAFEELLEKTASGQSLSFAEIKSSLETKYSSREELLRTEISTLSDHVESRAQDVRRLQTATIGTDGETFASSAKELERARKAHEIQYAEFEMVKKSLMKDLQNRCEKVVELEMQLDEVREQYKIIARSANSRAQQRKLEFLEHNLEQLSAVQKQLVEQNTSFKKEVAESQRKLMSRNDRVQNLEAALSNADQRLAQKNQKYEQQIQLFREKLAEAQSKQNATYAHGRIAKPLRGGGGAQTGVVGGLQGIMGGGKQEESPSGKRQSWFFSPQQR</sequence>
<feature type="region of interest" description="Disordered" evidence="11">
    <location>
        <begin position="902"/>
        <end position="944"/>
    </location>
</feature>
<evidence type="ECO:0000256" key="3">
    <source>
        <dbReference type="ARBA" id="ARBA00022701"/>
    </source>
</evidence>
<dbReference type="Gene3D" id="3.40.850.10">
    <property type="entry name" value="Kinesin motor domain"/>
    <property type="match status" value="1"/>
</dbReference>
<organism evidence="13 14">
    <name type="scientific">Cryptococcus decagattii</name>
    <dbReference type="NCBI Taxonomy" id="1859122"/>
    <lineage>
        <taxon>Eukaryota</taxon>
        <taxon>Fungi</taxon>
        <taxon>Dikarya</taxon>
        <taxon>Basidiomycota</taxon>
        <taxon>Agaricomycotina</taxon>
        <taxon>Tremellomycetes</taxon>
        <taxon>Tremellales</taxon>
        <taxon>Cryptococcaceae</taxon>
        <taxon>Cryptococcus</taxon>
        <taxon>Cryptococcus gattii species complex</taxon>
    </lineage>
</organism>
<evidence type="ECO:0000256" key="4">
    <source>
        <dbReference type="ARBA" id="ARBA00022741"/>
    </source>
</evidence>
<dbReference type="PANTHER" id="PTHR47968:SF75">
    <property type="entry name" value="CENTROMERE-ASSOCIATED PROTEIN E"/>
    <property type="match status" value="1"/>
</dbReference>
<gene>
    <name evidence="13" type="ORF">IAS62_003124</name>
</gene>
<feature type="compositionally biased region" description="Low complexity" evidence="11">
    <location>
        <begin position="423"/>
        <end position="434"/>
    </location>
</feature>
<name>A0ABZ2AX95_9TREE</name>
<feature type="coiled-coil region" evidence="10">
    <location>
        <begin position="460"/>
        <end position="680"/>
    </location>
</feature>
<dbReference type="Pfam" id="PF00225">
    <property type="entry name" value="Kinesin"/>
    <property type="match status" value="1"/>
</dbReference>
<evidence type="ECO:0000256" key="11">
    <source>
        <dbReference type="SAM" id="MobiDB-lite"/>
    </source>
</evidence>
<evidence type="ECO:0000256" key="6">
    <source>
        <dbReference type="ARBA" id="ARBA00023054"/>
    </source>
</evidence>
<evidence type="ECO:0000256" key="7">
    <source>
        <dbReference type="ARBA" id="ARBA00023175"/>
    </source>
</evidence>
<evidence type="ECO:0000256" key="5">
    <source>
        <dbReference type="ARBA" id="ARBA00022840"/>
    </source>
</evidence>
<feature type="compositionally biased region" description="Polar residues" evidence="11">
    <location>
        <begin position="932"/>
        <end position="944"/>
    </location>
</feature>
<dbReference type="InterPro" id="IPR027640">
    <property type="entry name" value="Kinesin-like_fam"/>
</dbReference>
<comment type="similarity">
    <text evidence="9">Belongs to the TRAFAC class myosin-kinesin ATPase superfamily. Kinesin family.</text>
</comment>
<dbReference type="PROSITE" id="PS50067">
    <property type="entry name" value="KINESIN_MOTOR_2"/>
    <property type="match status" value="1"/>
</dbReference>
<keyword evidence="8" id="KW-0206">Cytoskeleton</keyword>
<feature type="coiled-coil region" evidence="10">
    <location>
        <begin position="744"/>
        <end position="889"/>
    </location>
</feature>
<evidence type="ECO:0000256" key="2">
    <source>
        <dbReference type="ARBA" id="ARBA00022490"/>
    </source>
</evidence>
<evidence type="ECO:0000259" key="12">
    <source>
        <dbReference type="PROSITE" id="PS50067"/>
    </source>
</evidence>
<dbReference type="SMART" id="SM00129">
    <property type="entry name" value="KISc"/>
    <property type="match status" value="1"/>
</dbReference>
<dbReference type="GeneID" id="89989897"/>
<evidence type="ECO:0000256" key="1">
    <source>
        <dbReference type="ARBA" id="ARBA00004245"/>
    </source>
</evidence>
<dbReference type="PRINTS" id="PR00380">
    <property type="entry name" value="KINESINHEAVY"/>
</dbReference>
<feature type="region of interest" description="Disordered" evidence="11">
    <location>
        <begin position="403"/>
        <end position="453"/>
    </location>
</feature>
<accession>A0ABZ2AX95</accession>
<dbReference type="CDD" id="cd01369">
    <property type="entry name" value="KISc_KHC_KIF5"/>
    <property type="match status" value="1"/>
</dbReference>
<keyword evidence="7 9" id="KW-0505">Motor protein</keyword>
<keyword evidence="2" id="KW-0963">Cytoplasm</keyword>
<dbReference type="RefSeq" id="XP_064721050.1">
    <property type="nucleotide sequence ID" value="XM_064864978.1"/>
</dbReference>
<keyword evidence="3" id="KW-0493">Microtubule</keyword>
<keyword evidence="5 9" id="KW-0067">ATP-binding</keyword>
<dbReference type="SUPFAM" id="SSF52540">
    <property type="entry name" value="P-loop containing nucleoside triphosphate hydrolases"/>
    <property type="match status" value="1"/>
</dbReference>
<feature type="domain" description="Kinesin motor" evidence="12">
    <location>
        <begin position="5"/>
        <end position="338"/>
    </location>
</feature>
<reference evidence="13 14" key="1">
    <citation type="submission" date="2024-01" db="EMBL/GenBank/DDBJ databases">
        <title>Comparative genomics of Cryptococcus and Kwoniella reveals pathogenesis evolution and contrasting modes of karyotype evolution via chromosome fusion or intercentromeric recombination.</title>
        <authorList>
            <person name="Coelho M.A."/>
            <person name="David-Palma M."/>
            <person name="Shea T."/>
            <person name="Bowers K."/>
            <person name="McGinley-Smith S."/>
            <person name="Mohammad A.W."/>
            <person name="Gnirke A."/>
            <person name="Yurkov A.M."/>
            <person name="Nowrousian M."/>
            <person name="Sun S."/>
            <person name="Cuomo C.A."/>
            <person name="Heitman J."/>
        </authorList>
    </citation>
    <scope>NUCLEOTIDE SEQUENCE [LARGE SCALE GENOMIC DNA]</scope>
    <source>
        <strain evidence="13 14">7685027</strain>
    </source>
</reference>
<evidence type="ECO:0000256" key="9">
    <source>
        <dbReference type="PROSITE-ProRule" id="PRU00283"/>
    </source>
</evidence>
<evidence type="ECO:0000256" key="8">
    <source>
        <dbReference type="ARBA" id="ARBA00023212"/>
    </source>
</evidence>
<dbReference type="InterPro" id="IPR059182">
    <property type="entry name" value="Khc_C"/>
</dbReference>
<dbReference type="EMBL" id="CP143810">
    <property type="protein sequence ID" value="WVO21811.1"/>
    <property type="molecule type" value="Genomic_DNA"/>
</dbReference>
<feature type="compositionally biased region" description="Gly residues" evidence="11">
    <location>
        <begin position="904"/>
        <end position="924"/>
    </location>
</feature>
<dbReference type="InterPro" id="IPR027417">
    <property type="entry name" value="P-loop_NTPase"/>
</dbReference>
<keyword evidence="6 10" id="KW-0175">Coiled coil</keyword>
<comment type="subcellular location">
    <subcellularLocation>
        <location evidence="1">Cytoplasm</location>
        <location evidence="1">Cytoskeleton</location>
    </subcellularLocation>
</comment>
<dbReference type="InterPro" id="IPR001752">
    <property type="entry name" value="Kinesin_motor_dom"/>
</dbReference>
<dbReference type="Proteomes" id="UP001432216">
    <property type="component" value="Chromosome 5"/>
</dbReference>
<feature type="binding site" evidence="9">
    <location>
        <begin position="92"/>
        <end position="99"/>
    </location>
    <ligand>
        <name>ATP</name>
        <dbReference type="ChEBI" id="CHEBI:30616"/>
    </ligand>
</feature>
<dbReference type="InterPro" id="IPR036961">
    <property type="entry name" value="Kinesin_motor_dom_sf"/>
</dbReference>
<dbReference type="CDD" id="cd23649">
    <property type="entry name" value="Khc_CBD_cc"/>
    <property type="match status" value="1"/>
</dbReference>
<protein>
    <recommendedName>
        <fullName evidence="12">Kinesin motor domain-containing protein</fullName>
    </recommendedName>
</protein>
<keyword evidence="4 9" id="KW-0547">Nucleotide-binding</keyword>
<keyword evidence="14" id="KW-1185">Reference proteome</keyword>
<evidence type="ECO:0000313" key="14">
    <source>
        <dbReference type="Proteomes" id="UP001432216"/>
    </source>
</evidence>
<feature type="compositionally biased region" description="Low complexity" evidence="11">
    <location>
        <begin position="403"/>
        <end position="414"/>
    </location>
</feature>
<dbReference type="PANTHER" id="PTHR47968">
    <property type="entry name" value="CENTROMERE PROTEIN E"/>
    <property type="match status" value="1"/>
</dbReference>
<evidence type="ECO:0000256" key="10">
    <source>
        <dbReference type="SAM" id="Coils"/>
    </source>
</evidence>
<evidence type="ECO:0000313" key="13">
    <source>
        <dbReference type="EMBL" id="WVO21811.1"/>
    </source>
</evidence>
<proteinExistence type="inferred from homology"/>